<feature type="compositionally biased region" description="Basic residues" evidence="1">
    <location>
        <begin position="140"/>
        <end position="151"/>
    </location>
</feature>
<accession>A0A7W3MXK8</accession>
<feature type="compositionally biased region" description="Basic and acidic residues" evidence="1">
    <location>
        <begin position="128"/>
        <end position="137"/>
    </location>
</feature>
<organism evidence="2 3">
    <name type="scientific">Thermomonospora cellulosilytica</name>
    <dbReference type="NCBI Taxonomy" id="1411118"/>
    <lineage>
        <taxon>Bacteria</taxon>
        <taxon>Bacillati</taxon>
        <taxon>Actinomycetota</taxon>
        <taxon>Actinomycetes</taxon>
        <taxon>Streptosporangiales</taxon>
        <taxon>Thermomonosporaceae</taxon>
        <taxon>Thermomonospora</taxon>
    </lineage>
</organism>
<evidence type="ECO:0000313" key="2">
    <source>
        <dbReference type="EMBL" id="MBA9003731.1"/>
    </source>
</evidence>
<name>A0A7W3MXK8_9ACTN</name>
<dbReference type="Proteomes" id="UP000539313">
    <property type="component" value="Unassembled WGS sequence"/>
</dbReference>
<evidence type="ECO:0008006" key="4">
    <source>
        <dbReference type="Google" id="ProtNLM"/>
    </source>
</evidence>
<sequence>MTENPSTIDADEVDEAGEAGETIDFNAWLATEQAARGGGKRIRVFGKVIALPTDLPLGFTLALDQTSESSDLDDVKKMVAALYGDDALDHWVKEGLGLFGFQVLLAYGSAVAAGQTVTLDEVAAKVREANKQREQGKAQKPGRGKKGKRQR</sequence>
<comment type="caution">
    <text evidence="2">The sequence shown here is derived from an EMBL/GenBank/DDBJ whole genome shotgun (WGS) entry which is preliminary data.</text>
</comment>
<keyword evidence="3" id="KW-1185">Reference proteome</keyword>
<reference evidence="2 3" key="1">
    <citation type="submission" date="2020-08" db="EMBL/GenBank/DDBJ databases">
        <title>Sequencing the genomes of 1000 actinobacteria strains.</title>
        <authorList>
            <person name="Klenk H.-P."/>
        </authorList>
    </citation>
    <scope>NUCLEOTIDE SEQUENCE [LARGE SCALE GENOMIC DNA]</scope>
    <source>
        <strain evidence="2 3">DSM 45823</strain>
    </source>
</reference>
<dbReference type="AlphaFoldDB" id="A0A7W3MXK8"/>
<dbReference type="RefSeq" id="WP_182705409.1">
    <property type="nucleotide sequence ID" value="NZ_JACJII010000001.1"/>
</dbReference>
<evidence type="ECO:0000313" key="3">
    <source>
        <dbReference type="Proteomes" id="UP000539313"/>
    </source>
</evidence>
<evidence type="ECO:0000256" key="1">
    <source>
        <dbReference type="SAM" id="MobiDB-lite"/>
    </source>
</evidence>
<gene>
    <name evidence="2" type="ORF">HNR21_002613</name>
</gene>
<proteinExistence type="predicted"/>
<protein>
    <recommendedName>
        <fullName evidence="4">Tail assembly chaperone</fullName>
    </recommendedName>
</protein>
<feature type="region of interest" description="Disordered" evidence="1">
    <location>
        <begin position="128"/>
        <end position="151"/>
    </location>
</feature>
<dbReference type="EMBL" id="JACJII010000001">
    <property type="protein sequence ID" value="MBA9003731.1"/>
    <property type="molecule type" value="Genomic_DNA"/>
</dbReference>